<evidence type="ECO:0000313" key="1">
    <source>
        <dbReference type="EMBL" id="CAD7622430.1"/>
    </source>
</evidence>
<evidence type="ECO:0000313" key="2">
    <source>
        <dbReference type="Proteomes" id="UP000759131"/>
    </source>
</evidence>
<dbReference type="EMBL" id="CAJPIZ010001094">
    <property type="protein sequence ID" value="CAG2102860.1"/>
    <property type="molecule type" value="Genomic_DNA"/>
</dbReference>
<proteinExistence type="predicted"/>
<dbReference type="AlphaFoldDB" id="A0A7R9KI37"/>
<dbReference type="Proteomes" id="UP000759131">
    <property type="component" value="Unassembled WGS sequence"/>
</dbReference>
<keyword evidence="2" id="KW-1185">Reference proteome</keyword>
<accession>A0A7R9KI37</accession>
<reference evidence="1" key="1">
    <citation type="submission" date="2020-11" db="EMBL/GenBank/DDBJ databases">
        <authorList>
            <person name="Tran Van P."/>
        </authorList>
    </citation>
    <scope>NUCLEOTIDE SEQUENCE</scope>
</reference>
<organism evidence="1">
    <name type="scientific">Medioppia subpectinata</name>
    <dbReference type="NCBI Taxonomy" id="1979941"/>
    <lineage>
        <taxon>Eukaryota</taxon>
        <taxon>Metazoa</taxon>
        <taxon>Ecdysozoa</taxon>
        <taxon>Arthropoda</taxon>
        <taxon>Chelicerata</taxon>
        <taxon>Arachnida</taxon>
        <taxon>Acari</taxon>
        <taxon>Acariformes</taxon>
        <taxon>Sarcoptiformes</taxon>
        <taxon>Oribatida</taxon>
        <taxon>Brachypylina</taxon>
        <taxon>Oppioidea</taxon>
        <taxon>Oppiidae</taxon>
        <taxon>Medioppia</taxon>
    </lineage>
</organism>
<sequence>MESLPKLFVEVYVQEILMTGEMSAENIRYGQKYWKRTKHVMLTRFEMLKRALTVTINDNERHYLSLVVLGLGRKLNNYLDNFEHLLGGIEDDILIYAPTDTLIDNHLVFWREMKRDSFVRMMATDLVPAWHILQLREYLKRQPQYKPSPLSDFILYTDFNIEGMFDFYKSVIDSHAANMTAAEERELFQLIREMNELDLKFHIMPILPNDKTLCDRVFDSLEDAMAKMYKTDYVQKILMNATMTDHNIQFGRNYWKRYKEFLMSHVEVLKKVTSMITDNKQRTSLDGFIKKLMADLAEYFAKFEQLLGGVPEEVRLRPMDESAIDFQLIFYREMKRGSLVRMMSVNMVSVWRNLHLREYVKLQPQYRPQPLSNMILLMDINMKRVATMYKNVIDSHSVNITAAQELELIQLVKEVKEVDGRFIDAM</sequence>
<protein>
    <submittedName>
        <fullName evidence="1">Uncharacterized protein</fullName>
    </submittedName>
</protein>
<name>A0A7R9KI37_9ACAR</name>
<gene>
    <name evidence="1" type="ORF">OSB1V03_LOCUS2893</name>
</gene>
<dbReference type="EMBL" id="OC855669">
    <property type="protein sequence ID" value="CAD7622430.1"/>
    <property type="molecule type" value="Genomic_DNA"/>
</dbReference>